<feature type="compositionally biased region" description="Polar residues" evidence="1">
    <location>
        <begin position="64"/>
        <end position="80"/>
    </location>
</feature>
<dbReference type="OrthoDB" id="4158087at2759"/>
<name>A0A8H5Z3V6_9HYPO</name>
<dbReference type="EMBL" id="JAAOAN010000082">
    <property type="protein sequence ID" value="KAF5722706.1"/>
    <property type="molecule type" value="Genomic_DNA"/>
</dbReference>
<evidence type="ECO:0000313" key="3">
    <source>
        <dbReference type="Proteomes" id="UP000544331"/>
    </source>
</evidence>
<protein>
    <submittedName>
        <fullName evidence="2">Uncharacterized protein</fullName>
    </submittedName>
</protein>
<sequence>MPATEFTFLTVDGHGRPLEPGSRASIRSRCMKGVNVRQGSRRSKRKARKASETVAATESLGKTPGSTKTTSPCQSTSCGPLSKSLQLRTDELGFDSSRLPSTAWRLVVKFNALLDAAYPLETYLENIDLQEHSVIDNLTLLHENKTLLESMFLATYAVDDLCSGTKLSLRSQRILGTILSSLNSSLRDASGQQSYTTIFIILILLFAAESFRDFDAVSTHLDGLRRLLELRETKPMPLDSKLLFKIQQVDLRMSLATGRPLYFPFDYSYSQPPVGIISPPSIIPWLMVHPALMNCYQTLQTLSNHANQYRFSKLKKTLNWLDFQSRVSTCQTLLIGMRHGHLPVVSEALRLGMLAFLSTLSRSPARKSHLSIFTSQLEECFLAMKQEQDFYMPLLIWLMLMGYMSSIDTSSWISSVWCSSVQPELSWEAVRKMVGELPWIQMIHDEPGEQSYRHLQAQRGDWVPSFNHPHELQM</sequence>
<dbReference type="PANTHER" id="PTHR37540">
    <property type="entry name" value="TRANSCRIPTION FACTOR (ACR-2), PUTATIVE-RELATED-RELATED"/>
    <property type="match status" value="1"/>
</dbReference>
<evidence type="ECO:0000256" key="1">
    <source>
        <dbReference type="SAM" id="MobiDB-lite"/>
    </source>
</evidence>
<feature type="compositionally biased region" description="Basic residues" evidence="1">
    <location>
        <begin position="39"/>
        <end position="48"/>
    </location>
</feature>
<evidence type="ECO:0000313" key="2">
    <source>
        <dbReference type="EMBL" id="KAF5722706.1"/>
    </source>
</evidence>
<accession>A0A8H5Z3V6</accession>
<keyword evidence="3" id="KW-1185">Reference proteome</keyword>
<dbReference type="AlphaFoldDB" id="A0A8H5Z3V6"/>
<comment type="caution">
    <text evidence="2">The sequence shown here is derived from an EMBL/GenBank/DDBJ whole genome shotgun (WGS) entry which is preliminary data.</text>
</comment>
<proteinExistence type="predicted"/>
<reference evidence="2 3" key="1">
    <citation type="submission" date="2020-05" db="EMBL/GenBank/DDBJ databases">
        <title>Identification and distribution of gene clusters putatively required for synthesis of sphingolipid metabolism inhibitors in phylogenetically diverse species of the filamentous fungus Fusarium.</title>
        <authorList>
            <person name="Kim H.-S."/>
            <person name="Busman M."/>
            <person name="Brown D.W."/>
            <person name="Divon H."/>
            <person name="Uhlig S."/>
            <person name="Proctor R.H."/>
        </authorList>
    </citation>
    <scope>NUCLEOTIDE SEQUENCE [LARGE SCALE GENOMIC DNA]</scope>
    <source>
        <strain evidence="2 3">NRRL 66235</strain>
    </source>
</reference>
<gene>
    <name evidence="2" type="ORF">FMUND_2583</name>
</gene>
<organism evidence="2 3">
    <name type="scientific">Fusarium mundagurra</name>
    <dbReference type="NCBI Taxonomy" id="1567541"/>
    <lineage>
        <taxon>Eukaryota</taxon>
        <taxon>Fungi</taxon>
        <taxon>Dikarya</taxon>
        <taxon>Ascomycota</taxon>
        <taxon>Pezizomycotina</taxon>
        <taxon>Sordariomycetes</taxon>
        <taxon>Hypocreomycetidae</taxon>
        <taxon>Hypocreales</taxon>
        <taxon>Nectriaceae</taxon>
        <taxon>Fusarium</taxon>
        <taxon>Fusarium fujikuroi species complex</taxon>
    </lineage>
</organism>
<dbReference type="Proteomes" id="UP000544331">
    <property type="component" value="Unassembled WGS sequence"/>
</dbReference>
<feature type="region of interest" description="Disordered" evidence="1">
    <location>
        <begin position="33"/>
        <end position="80"/>
    </location>
</feature>
<dbReference type="PANTHER" id="PTHR37540:SF5">
    <property type="entry name" value="TRANSCRIPTION FACTOR DOMAIN-CONTAINING PROTEIN"/>
    <property type="match status" value="1"/>
</dbReference>